<keyword evidence="3" id="KW-1185">Reference proteome</keyword>
<dbReference type="STRING" id="1335309.GA0116948_11738"/>
<dbReference type="EMBL" id="FMAR01000017">
    <property type="protein sequence ID" value="SCC59625.1"/>
    <property type="molecule type" value="Genomic_DNA"/>
</dbReference>
<dbReference type="Proteomes" id="UP000242818">
    <property type="component" value="Unassembled WGS sequence"/>
</dbReference>
<dbReference type="OrthoDB" id="796457at2"/>
<dbReference type="PROSITE" id="PS51257">
    <property type="entry name" value="PROKAR_LIPOPROTEIN"/>
    <property type="match status" value="1"/>
</dbReference>
<dbReference type="RefSeq" id="WP_089714955.1">
    <property type="nucleotide sequence ID" value="NZ_FMAR01000017.1"/>
</dbReference>
<feature type="signal peptide" evidence="1">
    <location>
        <begin position="1"/>
        <end position="22"/>
    </location>
</feature>
<dbReference type="AlphaFoldDB" id="A0A1C4FVJ3"/>
<accession>A0A1C4FVJ3</accession>
<reference evidence="2 3" key="1">
    <citation type="submission" date="2016-08" db="EMBL/GenBank/DDBJ databases">
        <authorList>
            <person name="Seilhamer J.J."/>
        </authorList>
    </citation>
    <scope>NUCLEOTIDE SEQUENCE [LARGE SCALE GENOMIC DNA]</scope>
    <source>
        <strain evidence="2 3">A37T2</strain>
    </source>
</reference>
<proteinExistence type="predicted"/>
<evidence type="ECO:0000313" key="2">
    <source>
        <dbReference type="EMBL" id="SCC59625.1"/>
    </source>
</evidence>
<keyword evidence="1" id="KW-0732">Signal</keyword>
<sequence>MKNVVTLAALFACFLISFTGCSKKDAARSNFSDLLSVANLSDSLMVTPFGVLPKSKVHKIDQGYSLSYSDNRLQMVDAKTRKLSKDFGVQTPVKVDASISAAFSKKTGSAENVQRAVTSPGLGSGWITYAQNATTVPVRFFGTNFIVPNNPTTYHNQLLYLFEGLQDGITATSHIFQPVLQFGSNGRFGGNYWTIASWYASCQGCDA</sequence>
<evidence type="ECO:0000256" key="1">
    <source>
        <dbReference type="SAM" id="SignalP"/>
    </source>
</evidence>
<name>A0A1C4FVJ3_9BACT</name>
<gene>
    <name evidence="2" type="ORF">GA0116948_11738</name>
</gene>
<evidence type="ECO:0000313" key="3">
    <source>
        <dbReference type="Proteomes" id="UP000242818"/>
    </source>
</evidence>
<organism evidence="2 3">
    <name type="scientific">Chitinophaga costaii</name>
    <dbReference type="NCBI Taxonomy" id="1335309"/>
    <lineage>
        <taxon>Bacteria</taxon>
        <taxon>Pseudomonadati</taxon>
        <taxon>Bacteroidota</taxon>
        <taxon>Chitinophagia</taxon>
        <taxon>Chitinophagales</taxon>
        <taxon>Chitinophagaceae</taxon>
        <taxon>Chitinophaga</taxon>
    </lineage>
</organism>
<feature type="chain" id="PRO_5008692132" evidence="1">
    <location>
        <begin position="23"/>
        <end position="207"/>
    </location>
</feature>
<protein>
    <submittedName>
        <fullName evidence="2">Uncharacterized protein</fullName>
    </submittedName>
</protein>